<dbReference type="Gene3D" id="1.10.3720.10">
    <property type="entry name" value="MetI-like"/>
    <property type="match status" value="2"/>
</dbReference>
<evidence type="ECO:0000256" key="4">
    <source>
        <dbReference type="ARBA" id="ARBA00022692"/>
    </source>
</evidence>
<evidence type="ECO:0000256" key="5">
    <source>
        <dbReference type="ARBA" id="ARBA00022989"/>
    </source>
</evidence>
<evidence type="ECO:0000313" key="10">
    <source>
        <dbReference type="Proteomes" id="UP000054363"/>
    </source>
</evidence>
<protein>
    <recommendedName>
        <fullName evidence="8">ABC transmembrane type-1 domain-containing protein</fullName>
    </recommendedName>
</protein>
<feature type="transmembrane region" description="Helical" evidence="7">
    <location>
        <begin position="501"/>
        <end position="521"/>
    </location>
</feature>
<evidence type="ECO:0000256" key="6">
    <source>
        <dbReference type="ARBA" id="ARBA00023136"/>
    </source>
</evidence>
<feature type="transmembrane region" description="Helical" evidence="7">
    <location>
        <begin position="12"/>
        <end position="32"/>
    </location>
</feature>
<evidence type="ECO:0000256" key="7">
    <source>
        <dbReference type="SAM" id="Phobius"/>
    </source>
</evidence>
<feature type="transmembrane region" description="Helical" evidence="7">
    <location>
        <begin position="286"/>
        <end position="309"/>
    </location>
</feature>
<comment type="caution">
    <text evidence="9">The sequence shown here is derived from an EMBL/GenBank/DDBJ whole genome shotgun (WGS) entry which is preliminary data.</text>
</comment>
<feature type="transmembrane region" description="Helical" evidence="7">
    <location>
        <begin position="229"/>
        <end position="255"/>
    </location>
</feature>
<reference evidence="9 10" key="1">
    <citation type="submission" date="2014-06" db="EMBL/GenBank/DDBJ databases">
        <title>The draft genome sequence of Idiomarina salinarum ISL-52.</title>
        <authorList>
            <person name="Du J."/>
            <person name="Shao Z."/>
        </authorList>
    </citation>
    <scope>NUCLEOTIDE SEQUENCE [LARGE SCALE GENOMIC DNA]</scope>
    <source>
        <strain evidence="9 10">ISL-52</strain>
    </source>
</reference>
<dbReference type="EMBL" id="JPER01000001">
    <property type="protein sequence ID" value="KFZ31939.1"/>
    <property type="molecule type" value="Genomic_DNA"/>
</dbReference>
<feature type="transmembrane region" description="Helical" evidence="7">
    <location>
        <begin position="52"/>
        <end position="72"/>
    </location>
</feature>
<keyword evidence="10" id="KW-1185">Reference proteome</keyword>
<accession>A0A094J1L4</accession>
<evidence type="ECO:0000256" key="3">
    <source>
        <dbReference type="ARBA" id="ARBA00022475"/>
    </source>
</evidence>
<dbReference type="PANTHER" id="PTHR30183:SF6">
    <property type="entry name" value="INNER MEMBRANE ABC TRANSPORTER PERMEASE PROTEIN YNJC"/>
    <property type="match status" value="1"/>
</dbReference>
<evidence type="ECO:0000259" key="8">
    <source>
        <dbReference type="PROSITE" id="PS50928"/>
    </source>
</evidence>
<sequence length="530" mass="59122">MRIDQVKGQGGLTLALLGLGLPLIAALTGILFSAELLNLTALFRYPGLPAMVWQGLLVAVVVTVTATLVVMVSSFSISSKGLRSIIAIPNLAFTVGILWLITPTGWLWRLLPGIEVNLFDRQYLLTFIVILLLKEIPFLLFMSHRALQQIPHQKWLLIGQSQGHSKTKTWWLIVMPALLKRLRFPLMVVAVYSFSVIDIALLAAPNLPSTLAVQVFEWQLNFTPEARQLAYTGGLLLLVLSGALCLGVIAQEYLFRQWSRKRLASSVTAVERTTLKLLQGLRSLPLLTQILGLLALAALVAQSVSRGWFYPALLPADWTLQGWLQEWQYIWPGVINAFAIAAIVGLFSVLLVIVLLELRRKYQWRYLGLWVLLPLFIPQVLLVLSWQHAISYTGPVGYWIWVIWSHIPFSVAYAYLVLAPQEQAFDQRYLLVSRALGYSFWRSWWRVKRPLLAGPLYLSLALAMVISITQYVPTLILGGGRVATVTTDLMAASSGINTQLAAIYALMQWLLATGVLIGLTWQRGSSAGEQ</sequence>
<keyword evidence="4 7" id="KW-0812">Transmembrane</keyword>
<keyword evidence="6 7" id="KW-0472">Membrane</keyword>
<dbReference type="InterPro" id="IPR000515">
    <property type="entry name" value="MetI-like"/>
</dbReference>
<gene>
    <name evidence="9" type="ORF">IDSA_04485</name>
</gene>
<feature type="transmembrane region" description="Helical" evidence="7">
    <location>
        <begin position="398"/>
        <end position="418"/>
    </location>
</feature>
<keyword evidence="5 7" id="KW-1133">Transmembrane helix</keyword>
<comment type="subcellular location">
    <subcellularLocation>
        <location evidence="1">Cell membrane</location>
        <topology evidence="1">Multi-pass membrane protein</topology>
    </subcellularLocation>
</comment>
<dbReference type="OrthoDB" id="7852521at2"/>
<dbReference type="PROSITE" id="PS50928">
    <property type="entry name" value="ABC_TM1"/>
    <property type="match status" value="2"/>
</dbReference>
<dbReference type="Proteomes" id="UP000054363">
    <property type="component" value="Unassembled WGS sequence"/>
</dbReference>
<feature type="transmembrane region" description="Helical" evidence="7">
    <location>
        <begin position="367"/>
        <end position="386"/>
    </location>
</feature>
<keyword evidence="2" id="KW-0813">Transport</keyword>
<dbReference type="GO" id="GO:0055085">
    <property type="term" value="P:transmembrane transport"/>
    <property type="evidence" value="ECO:0007669"/>
    <property type="project" value="InterPro"/>
</dbReference>
<feature type="transmembrane region" description="Helical" evidence="7">
    <location>
        <begin position="329"/>
        <end position="355"/>
    </location>
</feature>
<dbReference type="GO" id="GO:0005886">
    <property type="term" value="C:plasma membrane"/>
    <property type="evidence" value="ECO:0007669"/>
    <property type="project" value="UniProtKB-SubCell"/>
</dbReference>
<dbReference type="SUPFAM" id="SSF161098">
    <property type="entry name" value="MetI-like"/>
    <property type="match status" value="2"/>
</dbReference>
<feature type="domain" description="ABC transmembrane type-1" evidence="8">
    <location>
        <begin position="48"/>
        <end position="248"/>
    </location>
</feature>
<feature type="domain" description="ABC transmembrane type-1" evidence="8">
    <location>
        <begin position="334"/>
        <end position="521"/>
    </location>
</feature>
<dbReference type="RefSeq" id="WP_034774531.1">
    <property type="nucleotide sequence ID" value="NZ_JPER01000001.1"/>
</dbReference>
<dbReference type="PANTHER" id="PTHR30183">
    <property type="entry name" value="MOLYBDENUM TRANSPORT SYSTEM PERMEASE PROTEIN MODB"/>
    <property type="match status" value="1"/>
</dbReference>
<evidence type="ECO:0000256" key="2">
    <source>
        <dbReference type="ARBA" id="ARBA00022448"/>
    </source>
</evidence>
<feature type="transmembrane region" description="Helical" evidence="7">
    <location>
        <begin position="184"/>
        <end position="204"/>
    </location>
</feature>
<evidence type="ECO:0000256" key="1">
    <source>
        <dbReference type="ARBA" id="ARBA00004651"/>
    </source>
</evidence>
<feature type="transmembrane region" description="Helical" evidence="7">
    <location>
        <begin position="122"/>
        <end position="142"/>
    </location>
</feature>
<dbReference type="eggNOG" id="COG4135">
    <property type="taxonomic scope" value="Bacteria"/>
</dbReference>
<keyword evidence="3" id="KW-1003">Cell membrane</keyword>
<dbReference type="InterPro" id="IPR035906">
    <property type="entry name" value="MetI-like_sf"/>
</dbReference>
<feature type="transmembrane region" description="Helical" evidence="7">
    <location>
        <begin position="451"/>
        <end position="472"/>
    </location>
</feature>
<dbReference type="STRING" id="435908.IDSA_04485"/>
<name>A0A094J1L4_9GAMM</name>
<dbReference type="AlphaFoldDB" id="A0A094J1L4"/>
<organism evidence="9 10">
    <name type="scientific">Pseudidiomarina salinarum</name>
    <dbReference type="NCBI Taxonomy" id="435908"/>
    <lineage>
        <taxon>Bacteria</taxon>
        <taxon>Pseudomonadati</taxon>
        <taxon>Pseudomonadota</taxon>
        <taxon>Gammaproteobacteria</taxon>
        <taxon>Alteromonadales</taxon>
        <taxon>Idiomarinaceae</taxon>
        <taxon>Pseudidiomarina</taxon>
    </lineage>
</organism>
<dbReference type="CDD" id="cd06261">
    <property type="entry name" value="TM_PBP2"/>
    <property type="match status" value="1"/>
</dbReference>
<feature type="transmembrane region" description="Helical" evidence="7">
    <location>
        <begin position="84"/>
        <end position="102"/>
    </location>
</feature>
<proteinExistence type="predicted"/>
<evidence type="ECO:0000313" key="9">
    <source>
        <dbReference type="EMBL" id="KFZ31939.1"/>
    </source>
</evidence>